<organism evidence="1">
    <name type="scientific">Cupriavidus taiwanensis</name>
    <dbReference type="NCBI Taxonomy" id="164546"/>
    <lineage>
        <taxon>Bacteria</taxon>
        <taxon>Pseudomonadati</taxon>
        <taxon>Pseudomonadota</taxon>
        <taxon>Betaproteobacteria</taxon>
        <taxon>Burkholderiales</taxon>
        <taxon>Burkholderiaceae</taxon>
        <taxon>Cupriavidus</taxon>
    </lineage>
</organism>
<dbReference type="Proteomes" id="UP000256780">
    <property type="component" value="Chromosome CBM2587_a"/>
</dbReference>
<protein>
    <submittedName>
        <fullName evidence="1">Uncharacterized protein</fullName>
    </submittedName>
</protein>
<dbReference type="OrthoDB" id="6986732at2"/>
<sequence>MNQHYLSEPSPYYIDSWKTCEADIQKYHQEFQYQRTLVDSENTDKFLMLLRGIAAPNGVMMDDLYDSLGAFSFNATLDGFFYERVTSTRTRLVIKEISLYMRDVFTFHDRERKGGTQYLGHWNKSGFIIVPSAVAAGELSTADWLMYPVARGGIVSDATVFYPVRNKDYRDWQLKHKQGGDMVLYSDRERISLRPAKVLEFDL</sequence>
<evidence type="ECO:0000313" key="1">
    <source>
        <dbReference type="EMBL" id="SOY51162.1"/>
    </source>
</evidence>
<dbReference type="AlphaFoldDB" id="A0A375BRQ3"/>
<proteinExistence type="predicted"/>
<dbReference type="Pfam" id="PF19940">
    <property type="entry name" value="DUF6402"/>
    <property type="match status" value="1"/>
</dbReference>
<name>A0A375BRQ3_9BURK</name>
<comment type="caution">
    <text evidence="1">The sequence shown here is derived from an EMBL/GenBank/DDBJ whole genome shotgun (WGS) entry which is preliminary data.</text>
</comment>
<dbReference type="RefSeq" id="WP_116357431.1">
    <property type="nucleotide sequence ID" value="NZ_LT976853.1"/>
</dbReference>
<dbReference type="EMBL" id="OFSQ01000016">
    <property type="protein sequence ID" value="SOY51162.1"/>
    <property type="molecule type" value="Genomic_DNA"/>
</dbReference>
<gene>
    <name evidence="1" type="ORF">CBM2587_A230145</name>
</gene>
<reference evidence="1" key="1">
    <citation type="submission" date="2018-01" db="EMBL/GenBank/DDBJ databases">
        <authorList>
            <person name="Clerissi C."/>
        </authorList>
    </citation>
    <scope>NUCLEOTIDE SEQUENCE</scope>
    <source>
        <strain evidence="1">Cupriavidus sp. LMG 19464</strain>
    </source>
</reference>
<dbReference type="InterPro" id="IPR045646">
    <property type="entry name" value="DUF6402"/>
</dbReference>
<accession>A0A375BRQ3</accession>